<dbReference type="Pfam" id="PF11730">
    <property type="entry name" value="DUF3297"/>
    <property type="match status" value="1"/>
</dbReference>
<dbReference type="RefSeq" id="WP_120638844.1">
    <property type="nucleotide sequence ID" value="NZ_RAQU01000077.1"/>
</dbReference>
<dbReference type="EMBL" id="RFLX01000001">
    <property type="protein sequence ID" value="RMI27149.1"/>
    <property type="molecule type" value="Genomic_DNA"/>
</dbReference>
<organism evidence="1 4">
    <name type="scientific">Teichococcus wenyumeiae</name>
    <dbReference type="NCBI Taxonomy" id="2478470"/>
    <lineage>
        <taxon>Bacteria</taxon>
        <taxon>Pseudomonadati</taxon>
        <taxon>Pseudomonadota</taxon>
        <taxon>Alphaproteobacteria</taxon>
        <taxon>Acetobacterales</taxon>
        <taxon>Roseomonadaceae</taxon>
        <taxon>Roseomonas</taxon>
    </lineage>
</organism>
<accession>A0A3A9JAW8</accession>
<comment type="caution">
    <text evidence="1">The sequence shown here is derived from an EMBL/GenBank/DDBJ whole genome shotgun (WGS) entry which is preliminary data.</text>
</comment>
<dbReference type="AlphaFoldDB" id="A0A3A9JAW8"/>
<evidence type="ECO:0000313" key="3">
    <source>
        <dbReference type="Proteomes" id="UP000274097"/>
    </source>
</evidence>
<dbReference type="InterPro" id="IPR021724">
    <property type="entry name" value="DUF3297"/>
</dbReference>
<evidence type="ECO:0000313" key="4">
    <source>
        <dbReference type="Proteomes" id="UP000278036"/>
    </source>
</evidence>
<name>A0A3A9JAW8_9PROT</name>
<evidence type="ECO:0000313" key="1">
    <source>
        <dbReference type="EMBL" id="RKK03622.1"/>
    </source>
</evidence>
<reference evidence="1 4" key="1">
    <citation type="submission" date="2018-09" db="EMBL/GenBank/DDBJ databases">
        <title>Roseomonas sp. nov., isolated from feces of Tibetan antelopes in the Qinghai-Tibet plateau, China.</title>
        <authorList>
            <person name="Tian Z."/>
        </authorList>
    </citation>
    <scope>NUCLEOTIDE SEQUENCE [LARGE SCALE GENOMIC DNA]</scope>
    <source>
        <strain evidence="2 3">Z23</strain>
        <strain evidence="1 4">Z24</strain>
    </source>
</reference>
<protein>
    <submittedName>
        <fullName evidence="1">DUF3297 family protein</fullName>
    </submittedName>
</protein>
<dbReference type="InParanoid" id="A0A3A9JAW8"/>
<gene>
    <name evidence="1" type="ORF">D6Z83_13625</name>
    <name evidence="2" type="ORF">EBE87_01905</name>
</gene>
<keyword evidence="3" id="KW-1185">Reference proteome</keyword>
<dbReference type="EMBL" id="RAQU01000077">
    <property type="protein sequence ID" value="RKK03622.1"/>
    <property type="molecule type" value="Genomic_DNA"/>
</dbReference>
<dbReference type="OrthoDB" id="8756821at2"/>
<proteinExistence type="predicted"/>
<evidence type="ECO:0000313" key="2">
    <source>
        <dbReference type="EMBL" id="RMI27149.1"/>
    </source>
</evidence>
<dbReference type="Proteomes" id="UP000278036">
    <property type="component" value="Unassembled WGS sequence"/>
</dbReference>
<dbReference type="Proteomes" id="UP000274097">
    <property type="component" value="Unassembled WGS sequence"/>
</dbReference>
<sequence>MSDTPPDRLSNDPASPFFNEEILNRGIGIRFKGVEKTNVEEYCVSEGWVRLAVGKGVDRKGKPLTMKVMGPVEPYFRDAKEG</sequence>